<dbReference type="HOGENOM" id="CLU_052246_2_0_1"/>
<protein>
    <recommendedName>
        <fullName evidence="2">Fe2OG dioxygenase domain-containing protein</fullName>
    </recommendedName>
</protein>
<feature type="region of interest" description="Disordered" evidence="1">
    <location>
        <begin position="22"/>
        <end position="89"/>
    </location>
</feature>
<dbReference type="OrthoDB" id="412814at2759"/>
<dbReference type="Proteomes" id="UP000030669">
    <property type="component" value="Unassembled WGS sequence"/>
</dbReference>
<dbReference type="GO" id="GO:0016706">
    <property type="term" value="F:2-oxoglutarate-dependent dioxygenase activity"/>
    <property type="evidence" value="ECO:0007669"/>
    <property type="project" value="TreeGrafter"/>
</dbReference>
<gene>
    <name evidence="3" type="ORF">GLOTRDRAFT_69908</name>
</gene>
<evidence type="ECO:0000259" key="2">
    <source>
        <dbReference type="PROSITE" id="PS51471"/>
    </source>
</evidence>
<name>S7RVR1_GLOTA</name>
<feature type="compositionally biased region" description="Polar residues" evidence="1">
    <location>
        <begin position="71"/>
        <end position="83"/>
    </location>
</feature>
<sequence length="295" mass="31429">MSLVISIPADADVKLKQEIHEILGSGEHDPSSPTPSIFADLPPFEQDGLDEGDSAGTDSDSLFDSSDSDETAASSNITATTVGPASRTAPPVPGLFFDPTLLLPPDLAADVFTQCMSTYFTHPSVNQAMLFARAGSSSLPPFLSSLLTHLAALLRPALPPNTHDLLFAARGRARQAIVNLYHPGEGITPHVDLLDRFGDAIVGVSLGSGCVMDFARAGDREERYAVYLPPRSTIVMCGPARYDWTHGIEKRGEDFVEGDGEGVPAEVLKRGVRISVTFRWLLPGADVVGSETVTE</sequence>
<reference evidence="3 4" key="1">
    <citation type="journal article" date="2012" name="Science">
        <title>The Paleozoic origin of enzymatic lignin decomposition reconstructed from 31 fungal genomes.</title>
        <authorList>
            <person name="Floudas D."/>
            <person name="Binder M."/>
            <person name="Riley R."/>
            <person name="Barry K."/>
            <person name="Blanchette R.A."/>
            <person name="Henrissat B."/>
            <person name="Martinez A.T."/>
            <person name="Otillar R."/>
            <person name="Spatafora J.W."/>
            <person name="Yadav J.S."/>
            <person name="Aerts A."/>
            <person name="Benoit I."/>
            <person name="Boyd A."/>
            <person name="Carlson A."/>
            <person name="Copeland A."/>
            <person name="Coutinho P.M."/>
            <person name="de Vries R.P."/>
            <person name="Ferreira P."/>
            <person name="Findley K."/>
            <person name="Foster B."/>
            <person name="Gaskell J."/>
            <person name="Glotzer D."/>
            <person name="Gorecki P."/>
            <person name="Heitman J."/>
            <person name="Hesse C."/>
            <person name="Hori C."/>
            <person name="Igarashi K."/>
            <person name="Jurgens J.A."/>
            <person name="Kallen N."/>
            <person name="Kersten P."/>
            <person name="Kohler A."/>
            <person name="Kuees U."/>
            <person name="Kumar T.K.A."/>
            <person name="Kuo A."/>
            <person name="LaButti K."/>
            <person name="Larrondo L.F."/>
            <person name="Lindquist E."/>
            <person name="Ling A."/>
            <person name="Lombard V."/>
            <person name="Lucas S."/>
            <person name="Lundell T."/>
            <person name="Martin R."/>
            <person name="McLaughlin D.J."/>
            <person name="Morgenstern I."/>
            <person name="Morin E."/>
            <person name="Murat C."/>
            <person name="Nagy L.G."/>
            <person name="Nolan M."/>
            <person name="Ohm R.A."/>
            <person name="Patyshakuliyeva A."/>
            <person name="Rokas A."/>
            <person name="Ruiz-Duenas F.J."/>
            <person name="Sabat G."/>
            <person name="Salamov A."/>
            <person name="Samejima M."/>
            <person name="Schmutz J."/>
            <person name="Slot J.C."/>
            <person name="St John F."/>
            <person name="Stenlid J."/>
            <person name="Sun H."/>
            <person name="Sun S."/>
            <person name="Syed K."/>
            <person name="Tsang A."/>
            <person name="Wiebenga A."/>
            <person name="Young D."/>
            <person name="Pisabarro A."/>
            <person name="Eastwood D.C."/>
            <person name="Martin F."/>
            <person name="Cullen D."/>
            <person name="Grigoriev I.V."/>
            <person name="Hibbett D.S."/>
        </authorList>
    </citation>
    <scope>NUCLEOTIDE SEQUENCE [LARGE SCALE GENOMIC DNA]</scope>
    <source>
        <strain evidence="3 4">ATCC 11539</strain>
    </source>
</reference>
<dbReference type="GO" id="GO:0005759">
    <property type="term" value="C:mitochondrial matrix"/>
    <property type="evidence" value="ECO:0007669"/>
    <property type="project" value="TreeGrafter"/>
</dbReference>
<dbReference type="EMBL" id="KB469297">
    <property type="protein sequence ID" value="EPQ58900.1"/>
    <property type="molecule type" value="Genomic_DNA"/>
</dbReference>
<evidence type="ECO:0000313" key="3">
    <source>
        <dbReference type="EMBL" id="EPQ58900.1"/>
    </source>
</evidence>
<evidence type="ECO:0000256" key="1">
    <source>
        <dbReference type="SAM" id="MobiDB-lite"/>
    </source>
</evidence>
<dbReference type="SUPFAM" id="SSF51197">
    <property type="entry name" value="Clavaminate synthase-like"/>
    <property type="match status" value="1"/>
</dbReference>
<dbReference type="eggNOG" id="KOG4176">
    <property type="taxonomic scope" value="Eukaryota"/>
</dbReference>
<dbReference type="OMA" id="INQIMLF"/>
<dbReference type="PROSITE" id="PS51471">
    <property type="entry name" value="FE2OG_OXY"/>
    <property type="match status" value="1"/>
</dbReference>
<dbReference type="KEGG" id="gtr:GLOTRDRAFT_69908"/>
<dbReference type="PANTHER" id="PTHR21052:SF0">
    <property type="entry name" value="ALPHA-KETOGLUTARATE-DEPENDENT DIOXYGENASE ALKB HOMOLOG 7, MITOCHONDRIAL"/>
    <property type="match status" value="1"/>
</dbReference>
<proteinExistence type="predicted"/>
<dbReference type="PANTHER" id="PTHR21052">
    <property type="entry name" value="SPERMATOGENESIS ASSOCIATED 11-RELATED"/>
    <property type="match status" value="1"/>
</dbReference>
<dbReference type="Pfam" id="PF13532">
    <property type="entry name" value="2OG-FeII_Oxy_2"/>
    <property type="match status" value="1"/>
</dbReference>
<dbReference type="InterPro" id="IPR032870">
    <property type="entry name" value="ALKBH7-like"/>
</dbReference>
<dbReference type="AlphaFoldDB" id="S7RVR1"/>
<dbReference type="GeneID" id="19308027"/>
<dbReference type="InterPro" id="IPR027450">
    <property type="entry name" value="AlkB-like"/>
</dbReference>
<dbReference type="InterPro" id="IPR037151">
    <property type="entry name" value="AlkB-like_sf"/>
</dbReference>
<dbReference type="GO" id="GO:0006631">
    <property type="term" value="P:fatty acid metabolic process"/>
    <property type="evidence" value="ECO:0007669"/>
    <property type="project" value="TreeGrafter"/>
</dbReference>
<evidence type="ECO:0000313" key="4">
    <source>
        <dbReference type="Proteomes" id="UP000030669"/>
    </source>
</evidence>
<dbReference type="Gene3D" id="2.60.120.590">
    <property type="entry name" value="Alpha-ketoglutarate-dependent dioxygenase AlkB-like"/>
    <property type="match status" value="1"/>
</dbReference>
<dbReference type="InterPro" id="IPR005123">
    <property type="entry name" value="Oxoglu/Fe-dep_dioxygenase_dom"/>
</dbReference>
<keyword evidence="4" id="KW-1185">Reference proteome</keyword>
<dbReference type="GO" id="GO:0006974">
    <property type="term" value="P:DNA damage response"/>
    <property type="evidence" value="ECO:0007669"/>
    <property type="project" value="InterPro"/>
</dbReference>
<dbReference type="RefSeq" id="XP_007862032.1">
    <property type="nucleotide sequence ID" value="XM_007863841.1"/>
</dbReference>
<organism evidence="3 4">
    <name type="scientific">Gloeophyllum trabeum (strain ATCC 11539 / FP-39264 / Madison 617)</name>
    <name type="common">Brown rot fungus</name>
    <dbReference type="NCBI Taxonomy" id="670483"/>
    <lineage>
        <taxon>Eukaryota</taxon>
        <taxon>Fungi</taxon>
        <taxon>Dikarya</taxon>
        <taxon>Basidiomycota</taxon>
        <taxon>Agaricomycotina</taxon>
        <taxon>Agaricomycetes</taxon>
        <taxon>Gloeophyllales</taxon>
        <taxon>Gloeophyllaceae</taxon>
        <taxon>Gloeophyllum</taxon>
    </lineage>
</organism>
<feature type="domain" description="Fe2OG dioxygenase" evidence="2">
    <location>
        <begin position="172"/>
        <end position="282"/>
    </location>
</feature>
<accession>S7RVR1</accession>